<dbReference type="EMBL" id="CP031442">
    <property type="protein sequence ID" value="AXM07230.1"/>
    <property type="molecule type" value="Genomic_DNA"/>
</dbReference>
<dbReference type="Pfam" id="PF14110">
    <property type="entry name" value="DUF4282"/>
    <property type="match status" value="1"/>
</dbReference>
<dbReference type="Proteomes" id="UP000256621">
    <property type="component" value="Chromosome"/>
</dbReference>
<dbReference type="AlphaFoldDB" id="A0AAD0QNQ1"/>
<gene>
    <name evidence="1" type="ORF">DXN06_08870</name>
</gene>
<evidence type="ECO:0000313" key="1">
    <source>
        <dbReference type="EMBL" id="AXM07230.1"/>
    </source>
</evidence>
<evidence type="ECO:0000313" key="2">
    <source>
        <dbReference type="Proteomes" id="UP000256621"/>
    </source>
</evidence>
<proteinExistence type="predicted"/>
<organism evidence="1 2">
    <name type="scientific">Cutibacterium acnes</name>
    <name type="common">Propionibacterium acnes</name>
    <dbReference type="NCBI Taxonomy" id="1747"/>
    <lineage>
        <taxon>Bacteria</taxon>
        <taxon>Bacillati</taxon>
        <taxon>Actinomycetota</taxon>
        <taxon>Actinomycetes</taxon>
        <taxon>Propionibacteriales</taxon>
        <taxon>Propionibacteriaceae</taxon>
        <taxon>Cutibacterium</taxon>
    </lineage>
</organism>
<accession>A0AAD0QNQ1</accession>
<reference evidence="1 2" key="1">
    <citation type="submission" date="2018-08" db="EMBL/GenBank/DDBJ databases">
        <title>Genome sequencing of Cutibacterium acnes KCOM 1315.</title>
        <authorList>
            <person name="Kook J.-K."/>
            <person name="Park S.-N."/>
            <person name="Lim Y.K."/>
        </authorList>
    </citation>
    <scope>NUCLEOTIDE SEQUENCE [LARGE SCALE GENOMIC DNA]</scope>
    <source>
        <strain evidence="1 2">KCOM 1315</strain>
    </source>
</reference>
<protein>
    <submittedName>
        <fullName evidence="1">DUF4282 domain-containing protein</fullName>
    </submittedName>
</protein>
<sequence>MTRRLPALSIIFAVILWAAFSIASLASDDKGSTPVATMAIIFGWIPSFLFIAMTRMQTEFVIALIRTSENSASIRKRLR</sequence>
<name>A0AAD0QNQ1_CUTAC</name>
<dbReference type="InterPro" id="IPR025557">
    <property type="entry name" value="DUF4282"/>
</dbReference>